<dbReference type="SMART" id="SM01381">
    <property type="entry name" value="7TM_GPCR_Srsx"/>
    <property type="match status" value="1"/>
</dbReference>
<dbReference type="PANTHER" id="PTHR24248:SF66">
    <property type="entry name" value="OCTOPAMINE RECEPTOR BETA-3R"/>
    <property type="match status" value="1"/>
</dbReference>
<feature type="transmembrane region" description="Helical" evidence="10">
    <location>
        <begin position="209"/>
        <end position="227"/>
    </location>
</feature>
<dbReference type="InterPro" id="IPR017452">
    <property type="entry name" value="GPCR_Rhodpsn_7TM"/>
</dbReference>
<feature type="transmembrane region" description="Helical" evidence="10">
    <location>
        <begin position="275"/>
        <end position="299"/>
    </location>
</feature>
<keyword evidence="2" id="KW-1003">Cell membrane</keyword>
<dbReference type="Pfam" id="PF00001">
    <property type="entry name" value="7tm_1"/>
    <property type="match status" value="1"/>
</dbReference>
<evidence type="ECO:0000259" key="11">
    <source>
        <dbReference type="PROSITE" id="PS50262"/>
    </source>
</evidence>
<evidence type="ECO:0000256" key="10">
    <source>
        <dbReference type="SAM" id="Phobius"/>
    </source>
</evidence>
<dbReference type="GO" id="GO:0071880">
    <property type="term" value="P:adenylate cyclase-activating adrenergic receptor signaling pathway"/>
    <property type="evidence" value="ECO:0007669"/>
    <property type="project" value="TreeGrafter"/>
</dbReference>
<keyword evidence="7 9" id="KW-0675">Receptor</keyword>
<name>Q8MTW6_SPISO</name>
<dbReference type="InterPro" id="IPR000276">
    <property type="entry name" value="GPCR_Rhodpsn"/>
</dbReference>
<feature type="domain" description="G-protein coupled receptors family 1 profile" evidence="11">
    <location>
        <begin position="53"/>
        <end position="331"/>
    </location>
</feature>
<dbReference type="PRINTS" id="PR01102">
    <property type="entry name" value="5HT6RECEPTR"/>
</dbReference>
<dbReference type="Gene3D" id="1.20.1070.10">
    <property type="entry name" value="Rhodopsin 7-helix transmembrane proteins"/>
    <property type="match status" value="1"/>
</dbReference>
<reference evidence="12" key="1">
    <citation type="submission" date="2001-09" db="EMBL/GenBank/DDBJ databases">
        <title>Putative surf clam G-protein coupled receptor.</title>
        <authorList>
            <person name="Dube F."/>
            <person name="Legault S."/>
        </authorList>
    </citation>
    <scope>NUCLEOTIDE SEQUENCE</scope>
</reference>
<dbReference type="PANTHER" id="PTHR24248">
    <property type="entry name" value="ADRENERGIC RECEPTOR-RELATED G-PROTEIN COUPLED RECEPTOR"/>
    <property type="match status" value="1"/>
</dbReference>
<dbReference type="SUPFAM" id="SSF81321">
    <property type="entry name" value="Family A G protein-coupled receptor-like"/>
    <property type="match status" value="1"/>
</dbReference>
<evidence type="ECO:0000256" key="5">
    <source>
        <dbReference type="ARBA" id="ARBA00023040"/>
    </source>
</evidence>
<feature type="transmembrane region" description="Helical" evidence="10">
    <location>
        <begin position="311"/>
        <end position="334"/>
    </location>
</feature>
<dbReference type="GO" id="GO:0043410">
    <property type="term" value="P:positive regulation of MAPK cascade"/>
    <property type="evidence" value="ECO:0007669"/>
    <property type="project" value="TreeGrafter"/>
</dbReference>
<keyword evidence="8 9" id="KW-0807">Transducer</keyword>
<dbReference type="EMBL" id="AY055377">
    <property type="protein sequence ID" value="AAL23575.1"/>
    <property type="molecule type" value="Genomic_DNA"/>
</dbReference>
<dbReference type="PRINTS" id="PR00237">
    <property type="entry name" value="GPCRRHODOPSN"/>
</dbReference>
<accession>Q8MTW6</accession>
<dbReference type="GO" id="GO:0005886">
    <property type="term" value="C:plasma membrane"/>
    <property type="evidence" value="ECO:0007669"/>
    <property type="project" value="UniProtKB-SubCell"/>
</dbReference>
<evidence type="ECO:0000256" key="9">
    <source>
        <dbReference type="RuleBase" id="RU000688"/>
    </source>
</evidence>
<evidence type="ECO:0000256" key="6">
    <source>
        <dbReference type="ARBA" id="ARBA00023136"/>
    </source>
</evidence>
<dbReference type="AlphaFoldDB" id="Q8MTW6"/>
<comment type="similarity">
    <text evidence="9">Belongs to the G-protein coupled receptor 1 family.</text>
</comment>
<feature type="transmembrane region" description="Helical" evidence="10">
    <location>
        <begin position="152"/>
        <end position="173"/>
    </location>
</feature>
<keyword evidence="3 9" id="KW-0812">Transmembrane</keyword>
<organism evidence="12">
    <name type="scientific">Spisula solidissima</name>
    <name type="common">Atlantic surf-clam</name>
    <dbReference type="NCBI Taxonomy" id="6584"/>
    <lineage>
        <taxon>Eukaryota</taxon>
        <taxon>Metazoa</taxon>
        <taxon>Spiralia</taxon>
        <taxon>Lophotrochozoa</taxon>
        <taxon>Mollusca</taxon>
        <taxon>Bivalvia</taxon>
        <taxon>Autobranchia</taxon>
        <taxon>Heteroconchia</taxon>
        <taxon>Euheterodonta</taxon>
        <taxon>Imparidentia</taxon>
        <taxon>Neoheterodontei</taxon>
        <taxon>Venerida</taxon>
        <taxon>Mactroidea</taxon>
        <taxon>Mactridae</taxon>
        <taxon>Spisula</taxon>
    </lineage>
</organism>
<feature type="transmembrane region" description="Helical" evidence="10">
    <location>
        <begin position="74"/>
        <end position="99"/>
    </location>
</feature>
<feature type="transmembrane region" description="Helical" evidence="10">
    <location>
        <begin position="119"/>
        <end position="140"/>
    </location>
</feature>
<evidence type="ECO:0000313" key="12">
    <source>
        <dbReference type="EMBL" id="AAL23575.1"/>
    </source>
</evidence>
<comment type="subcellular location">
    <subcellularLocation>
        <location evidence="1">Cell membrane</location>
        <topology evidence="1">Multi-pass membrane protein</topology>
    </subcellularLocation>
</comment>
<evidence type="ECO:0000256" key="3">
    <source>
        <dbReference type="ARBA" id="ARBA00022692"/>
    </source>
</evidence>
<keyword evidence="5 9" id="KW-0297">G-protein coupled receptor</keyword>
<keyword evidence="6 10" id="KW-0472">Membrane</keyword>
<keyword evidence="4 10" id="KW-1133">Transmembrane helix</keyword>
<dbReference type="PROSITE" id="PS00237">
    <property type="entry name" value="G_PROTEIN_RECEP_F1_1"/>
    <property type="match status" value="1"/>
</dbReference>
<sequence length="388" mass="44384">MYMEDSELKSMINNLTGLNESVVGNETTPKVEYLLIAIKSTAMLLIMLGAIFGNILVVTAVMKFERLRSAITNYFIVSLAFADFLVSILVMPFNASIAISGKWMFGRTMCDVFNSNDVLFSTASILHLCCISMDRYIAIIHPFKYQSKMTHFRVYVMIAITWISSILISYIPIQSHWYTTSDTLKVMAERPDDCLFIVNKAYAVVSSSISFWIPCTIMVFVYLKIYMEARRQEKQIKQSGYHIKELSPSEQTNLTDDQSENRNERKRMRREHKAAKTLGIIMGAFVFCFLPFFTWYLVTTLCGDACPYPEMVGAACFWLGYFNSCLNPIIYAYFNRDFRGAFRKLLRLNKTFGGGGDGYSDHSGFENREHCVQVHSKHPCRNGNKSNV</sequence>
<feature type="transmembrane region" description="Helical" evidence="10">
    <location>
        <begin position="42"/>
        <end position="62"/>
    </location>
</feature>
<evidence type="ECO:0000256" key="8">
    <source>
        <dbReference type="ARBA" id="ARBA00023224"/>
    </source>
</evidence>
<evidence type="ECO:0000256" key="1">
    <source>
        <dbReference type="ARBA" id="ARBA00004651"/>
    </source>
</evidence>
<proteinExistence type="inferred from homology"/>
<dbReference type="CDD" id="cd15066">
    <property type="entry name" value="7tmA_DmOct-betaAR-like"/>
    <property type="match status" value="1"/>
</dbReference>
<evidence type="ECO:0000256" key="4">
    <source>
        <dbReference type="ARBA" id="ARBA00022989"/>
    </source>
</evidence>
<evidence type="ECO:0000256" key="2">
    <source>
        <dbReference type="ARBA" id="ARBA00022475"/>
    </source>
</evidence>
<dbReference type="PROSITE" id="PS50262">
    <property type="entry name" value="G_PROTEIN_RECEP_F1_2"/>
    <property type="match status" value="1"/>
</dbReference>
<evidence type="ECO:0000256" key="7">
    <source>
        <dbReference type="ARBA" id="ARBA00023170"/>
    </source>
</evidence>
<dbReference type="GO" id="GO:0004930">
    <property type="term" value="F:G protein-coupled receptor activity"/>
    <property type="evidence" value="ECO:0007669"/>
    <property type="project" value="UniProtKB-KW"/>
</dbReference>
<protein>
    <submittedName>
        <fullName evidence="12">Putative G-protein coupled receptor</fullName>
    </submittedName>
</protein>